<dbReference type="EMBL" id="WBUI01000011">
    <property type="protein sequence ID" value="KAB2932058.1"/>
    <property type="molecule type" value="Genomic_DNA"/>
</dbReference>
<evidence type="ECO:0000313" key="1">
    <source>
        <dbReference type="EMBL" id="KAB2932058.1"/>
    </source>
</evidence>
<proteinExistence type="predicted"/>
<gene>
    <name evidence="1" type="ORF">F9K24_12300</name>
</gene>
<evidence type="ECO:0000313" key="2">
    <source>
        <dbReference type="Proteomes" id="UP000460298"/>
    </source>
</evidence>
<comment type="caution">
    <text evidence="1">The sequence shown here is derived from an EMBL/GenBank/DDBJ whole genome shotgun (WGS) entry which is preliminary data.</text>
</comment>
<sequence length="203" mass="23556">MDAIKFSSITSCEKKGGLIHYGLYQSEFDPILRESIPIDPMDAYDYFEDILASVLMKLTNRHSSIELSGSWQEVWDGAAGLTDRMSCRNRSRFRSRHYSRYSSFSKKTEISALLFRAMLRRVPAQAIQEDLDYTITIRNKVHLDSTNHHSAEAMNQLFVFHNYYGAEEFITRTQDLPALQSAIKESFLERDVFIAPIEFDFEE</sequence>
<organism evidence="1 2">
    <name type="scientific">Leptonema illini</name>
    <dbReference type="NCBI Taxonomy" id="183"/>
    <lineage>
        <taxon>Bacteria</taxon>
        <taxon>Pseudomonadati</taxon>
        <taxon>Spirochaetota</taxon>
        <taxon>Spirochaetia</taxon>
        <taxon>Leptospirales</taxon>
        <taxon>Leptospiraceae</taxon>
        <taxon>Leptonema</taxon>
    </lineage>
</organism>
<reference evidence="1 2" key="1">
    <citation type="submission" date="2019-10" db="EMBL/GenBank/DDBJ databases">
        <title>Extracellular Electron Transfer in a Candidatus Methanoperedens spp. Enrichment Culture.</title>
        <authorList>
            <person name="Berger S."/>
            <person name="Rangel Shaw D."/>
            <person name="Berben T."/>
            <person name="In 'T Zandt M."/>
            <person name="Frank J."/>
            <person name="Reimann J."/>
            <person name="Jetten M.S.M."/>
            <person name="Welte C.U."/>
        </authorList>
    </citation>
    <scope>NUCLEOTIDE SEQUENCE [LARGE SCALE GENOMIC DNA]</scope>
    <source>
        <strain evidence="1">SB12</strain>
    </source>
</reference>
<dbReference type="Proteomes" id="UP000460298">
    <property type="component" value="Unassembled WGS sequence"/>
</dbReference>
<name>A0A833H109_9LEPT</name>
<protein>
    <submittedName>
        <fullName evidence="1">Uncharacterized protein</fullName>
    </submittedName>
</protein>
<dbReference type="AlphaFoldDB" id="A0A833H109"/>
<accession>A0A833H109</accession>